<sequence length="211" mass="21475">MPPPSHDHAFGSKGTGEPRAPPARRPTAPTRAPRSGAQSGRSGPHGLPCPGPEAGHGPAGGRRARGEANSRAAGPRLPPYTHLITPSLPSHHDDPPGKLRPLAGVRVQRAGRGAPLPGALHAPGPGASLHPHLPAGAPLPPGVAHSPPQRATGHPQRRPPNQPPVMGVMPGGHLPTGDWSSLPPPSLPPTDTAALRTCGPELKGLLHTQQP</sequence>
<feature type="region of interest" description="Disordered" evidence="1">
    <location>
        <begin position="1"/>
        <end position="211"/>
    </location>
</feature>
<feature type="compositionally biased region" description="Low complexity" evidence="1">
    <location>
        <begin position="25"/>
        <end position="34"/>
    </location>
</feature>
<dbReference type="AlphaFoldDB" id="A0A811YZ21"/>
<comment type="caution">
    <text evidence="2">The sequence shown here is derived from an EMBL/GenBank/DDBJ whole genome shotgun (WGS) entry which is preliminary data.</text>
</comment>
<keyword evidence="3" id="KW-1185">Reference proteome</keyword>
<evidence type="ECO:0000313" key="2">
    <source>
        <dbReference type="EMBL" id="CAD7680464.1"/>
    </source>
</evidence>
<feature type="compositionally biased region" description="Basic and acidic residues" evidence="1">
    <location>
        <begin position="1"/>
        <end position="10"/>
    </location>
</feature>
<evidence type="ECO:0000313" key="3">
    <source>
        <dbReference type="Proteomes" id="UP000645828"/>
    </source>
</evidence>
<organism evidence="2 3">
    <name type="scientific">Nyctereutes procyonoides</name>
    <name type="common">Raccoon dog</name>
    <name type="synonym">Canis procyonoides</name>
    <dbReference type="NCBI Taxonomy" id="34880"/>
    <lineage>
        <taxon>Eukaryota</taxon>
        <taxon>Metazoa</taxon>
        <taxon>Chordata</taxon>
        <taxon>Craniata</taxon>
        <taxon>Vertebrata</taxon>
        <taxon>Euteleostomi</taxon>
        <taxon>Mammalia</taxon>
        <taxon>Eutheria</taxon>
        <taxon>Laurasiatheria</taxon>
        <taxon>Carnivora</taxon>
        <taxon>Caniformia</taxon>
        <taxon>Canidae</taxon>
        <taxon>Nyctereutes</taxon>
    </lineage>
</organism>
<protein>
    <submittedName>
        <fullName evidence="2">(raccoon dog) hypothetical protein</fullName>
    </submittedName>
</protein>
<dbReference type="Proteomes" id="UP000645828">
    <property type="component" value="Unassembled WGS sequence"/>
</dbReference>
<evidence type="ECO:0000256" key="1">
    <source>
        <dbReference type="SAM" id="MobiDB-lite"/>
    </source>
</evidence>
<dbReference type="EMBL" id="CAJHUB010000749">
    <property type="protein sequence ID" value="CAD7680464.1"/>
    <property type="molecule type" value="Genomic_DNA"/>
</dbReference>
<gene>
    <name evidence="2" type="ORF">NYPRO_LOCUS13256</name>
</gene>
<feature type="compositionally biased region" description="Low complexity" evidence="1">
    <location>
        <begin position="110"/>
        <end position="136"/>
    </location>
</feature>
<reference evidence="2" key="1">
    <citation type="submission" date="2020-12" db="EMBL/GenBank/DDBJ databases">
        <authorList>
            <consortium name="Molecular Ecology Group"/>
        </authorList>
    </citation>
    <scope>NUCLEOTIDE SEQUENCE</scope>
    <source>
        <strain evidence="2">TBG_1078</strain>
    </source>
</reference>
<proteinExistence type="predicted"/>
<name>A0A811YZ21_NYCPR</name>
<accession>A0A811YZ21</accession>